<dbReference type="PROSITE" id="PS51257">
    <property type="entry name" value="PROKAR_LIPOPROTEIN"/>
    <property type="match status" value="1"/>
</dbReference>
<gene>
    <name evidence="2" type="ORF">EAH73_09870</name>
</gene>
<dbReference type="OrthoDB" id="877109at2"/>
<accession>A0A502GYR6</accession>
<protein>
    <recommendedName>
        <fullName evidence="4">DUF4198 domain-containing protein</fullName>
    </recommendedName>
</protein>
<organism evidence="2 3">
    <name type="scientific">Hymenobacter nivis</name>
    <dbReference type="NCBI Taxonomy" id="1850093"/>
    <lineage>
        <taxon>Bacteria</taxon>
        <taxon>Pseudomonadati</taxon>
        <taxon>Bacteroidota</taxon>
        <taxon>Cytophagia</taxon>
        <taxon>Cytophagales</taxon>
        <taxon>Hymenobacteraceae</taxon>
        <taxon>Hymenobacter</taxon>
    </lineage>
</organism>
<name>A0A502GYR6_9BACT</name>
<dbReference type="RefSeq" id="WP_140466325.1">
    <property type="nucleotide sequence ID" value="NZ_RCYZ01000003.1"/>
</dbReference>
<feature type="signal peptide" evidence="1">
    <location>
        <begin position="1"/>
        <end position="19"/>
    </location>
</feature>
<evidence type="ECO:0000313" key="2">
    <source>
        <dbReference type="EMBL" id="TPG66685.1"/>
    </source>
</evidence>
<dbReference type="EMBL" id="RCYZ01000003">
    <property type="protein sequence ID" value="TPG66685.1"/>
    <property type="molecule type" value="Genomic_DNA"/>
</dbReference>
<keyword evidence="1" id="KW-0732">Signal</keyword>
<reference evidence="2 3" key="1">
    <citation type="journal article" date="2019" name="Environ. Microbiol.">
        <title>Species interactions and distinct microbial communities in high Arctic permafrost affected cryosols are associated with the CH4 and CO2 gas fluxes.</title>
        <authorList>
            <person name="Altshuler I."/>
            <person name="Hamel J."/>
            <person name="Turney S."/>
            <person name="Magnuson E."/>
            <person name="Levesque R."/>
            <person name="Greer C."/>
            <person name="Whyte L.G."/>
        </authorList>
    </citation>
    <scope>NUCLEOTIDE SEQUENCE [LARGE SCALE GENOMIC DNA]</scope>
    <source>
        <strain evidence="2 3">S9.2P</strain>
    </source>
</reference>
<evidence type="ECO:0000313" key="3">
    <source>
        <dbReference type="Proteomes" id="UP000317646"/>
    </source>
</evidence>
<keyword evidence="3" id="KW-1185">Reference proteome</keyword>
<evidence type="ECO:0008006" key="4">
    <source>
        <dbReference type="Google" id="ProtNLM"/>
    </source>
</evidence>
<dbReference type="Proteomes" id="UP000317646">
    <property type="component" value="Unassembled WGS sequence"/>
</dbReference>
<comment type="caution">
    <text evidence="2">The sequence shown here is derived from an EMBL/GenBank/DDBJ whole genome shotgun (WGS) entry which is preliminary data.</text>
</comment>
<sequence length="261" mass="28380">MKYLLLLATLLLVACNADAPATGTALRSADTDRSSAYDTLHVAGGGVLHLKPITEAAFRRVPEDTLYKADYEATLTADTGRVRRQDATLILQPAQGPAVTFRNTQEQVELPGGQGSYNLGTGTYSYCGPLPGTHQWLVAANELHRSRFGFSELHHSYHCLVDQRTGQRTNLVGFPVVSPDSRYLLCAASGLYEDQGLEGPAGLQLVQLGPGAPRPCWLRNPQHWGPDGPRWAGPRTVVLAQARLLPDGYDAPYTYVELMLP</sequence>
<feature type="chain" id="PRO_5021449602" description="DUF4198 domain-containing protein" evidence="1">
    <location>
        <begin position="20"/>
        <end position="261"/>
    </location>
</feature>
<dbReference type="AlphaFoldDB" id="A0A502GYR6"/>
<proteinExistence type="predicted"/>
<evidence type="ECO:0000256" key="1">
    <source>
        <dbReference type="SAM" id="SignalP"/>
    </source>
</evidence>